<sequence length="70" mass="8361">MGHKDAMIPKTQNDLKWKYNQVSVTYNLYKCTGFRLFSPLFHFDPSGMMLLPLHPIICLNYFFKEPDVYR</sequence>
<dbReference type="EMBL" id="CM004466">
    <property type="protein sequence ID" value="OCU00591.1"/>
    <property type="molecule type" value="Genomic_DNA"/>
</dbReference>
<dbReference type="AlphaFoldDB" id="A0A974DZS2"/>
<gene>
    <name evidence="1" type="ORF">XELAEV_18006369mg</name>
</gene>
<organism evidence="1 2">
    <name type="scientific">Xenopus laevis</name>
    <name type="common">African clawed frog</name>
    <dbReference type="NCBI Taxonomy" id="8355"/>
    <lineage>
        <taxon>Eukaryota</taxon>
        <taxon>Metazoa</taxon>
        <taxon>Chordata</taxon>
        <taxon>Craniata</taxon>
        <taxon>Vertebrata</taxon>
        <taxon>Euteleostomi</taxon>
        <taxon>Amphibia</taxon>
        <taxon>Batrachia</taxon>
        <taxon>Anura</taxon>
        <taxon>Pipoidea</taxon>
        <taxon>Pipidae</taxon>
        <taxon>Xenopodinae</taxon>
        <taxon>Xenopus</taxon>
        <taxon>Xenopus</taxon>
    </lineage>
</organism>
<evidence type="ECO:0000313" key="1">
    <source>
        <dbReference type="EMBL" id="OCU00591.1"/>
    </source>
</evidence>
<proteinExistence type="predicted"/>
<protein>
    <submittedName>
        <fullName evidence="1">Uncharacterized protein</fullName>
    </submittedName>
</protein>
<accession>A0A974DZS2</accession>
<dbReference type="Proteomes" id="UP000694892">
    <property type="component" value="Chromosome 1L"/>
</dbReference>
<evidence type="ECO:0000313" key="2">
    <source>
        <dbReference type="Proteomes" id="UP000694892"/>
    </source>
</evidence>
<reference evidence="2" key="1">
    <citation type="journal article" date="2016" name="Nature">
        <title>Genome evolution in the allotetraploid frog Xenopus laevis.</title>
        <authorList>
            <person name="Session A.M."/>
            <person name="Uno Y."/>
            <person name="Kwon T."/>
            <person name="Chapman J.A."/>
            <person name="Toyoda A."/>
            <person name="Takahashi S."/>
            <person name="Fukui A."/>
            <person name="Hikosaka A."/>
            <person name="Suzuki A."/>
            <person name="Kondo M."/>
            <person name="van Heeringen S.J."/>
            <person name="Quigley I."/>
            <person name="Heinz S."/>
            <person name="Ogino H."/>
            <person name="Ochi H."/>
            <person name="Hellsten U."/>
            <person name="Lyons J.B."/>
            <person name="Simakov O."/>
            <person name="Putnam N."/>
            <person name="Stites J."/>
            <person name="Kuroki Y."/>
            <person name="Tanaka T."/>
            <person name="Michiue T."/>
            <person name="Watanabe M."/>
            <person name="Bogdanovic O."/>
            <person name="Lister R."/>
            <person name="Georgiou G."/>
            <person name="Paranjpe S.S."/>
            <person name="van Kruijsbergen I."/>
            <person name="Shu S."/>
            <person name="Carlson J."/>
            <person name="Kinoshita T."/>
            <person name="Ohta Y."/>
            <person name="Mawaribuchi S."/>
            <person name="Jenkins J."/>
            <person name="Grimwood J."/>
            <person name="Schmutz J."/>
            <person name="Mitros T."/>
            <person name="Mozaffari S.V."/>
            <person name="Suzuki Y."/>
            <person name="Haramoto Y."/>
            <person name="Yamamoto T.S."/>
            <person name="Takagi C."/>
            <person name="Heald R."/>
            <person name="Miller K."/>
            <person name="Haudenschild C."/>
            <person name="Kitzman J."/>
            <person name="Nakayama T."/>
            <person name="Izutsu Y."/>
            <person name="Robert J."/>
            <person name="Fortriede J."/>
            <person name="Burns K."/>
            <person name="Lotay V."/>
            <person name="Karimi K."/>
            <person name="Yasuoka Y."/>
            <person name="Dichmann D.S."/>
            <person name="Flajnik M.F."/>
            <person name="Houston D.W."/>
            <person name="Shendure J."/>
            <person name="DuPasquier L."/>
            <person name="Vize P.D."/>
            <person name="Zorn A.M."/>
            <person name="Ito M."/>
            <person name="Marcotte E.M."/>
            <person name="Wallingford J.B."/>
            <person name="Ito Y."/>
            <person name="Asashima M."/>
            <person name="Ueno N."/>
            <person name="Matsuda Y."/>
            <person name="Veenstra G.J."/>
            <person name="Fujiyama A."/>
            <person name="Harland R.M."/>
            <person name="Taira M."/>
            <person name="Rokhsar D.S."/>
        </authorList>
    </citation>
    <scope>NUCLEOTIDE SEQUENCE [LARGE SCALE GENOMIC DNA]</scope>
    <source>
        <strain evidence="2">J</strain>
    </source>
</reference>
<name>A0A974DZS2_XENLA</name>